<protein>
    <submittedName>
        <fullName evidence="2">Uncharacterized protein</fullName>
    </submittedName>
</protein>
<dbReference type="EMBL" id="JAKNSF020000092">
    <property type="protein sequence ID" value="KAK7717743.1"/>
    <property type="molecule type" value="Genomic_DNA"/>
</dbReference>
<evidence type="ECO:0000313" key="3">
    <source>
        <dbReference type="Proteomes" id="UP001430848"/>
    </source>
</evidence>
<reference evidence="2 3" key="1">
    <citation type="submission" date="2024-02" db="EMBL/GenBank/DDBJ databases">
        <title>De novo assembly and annotation of 12 fungi associated with fruit tree decline syndrome in Ontario, Canada.</title>
        <authorList>
            <person name="Sulman M."/>
            <person name="Ellouze W."/>
            <person name="Ilyukhin E."/>
        </authorList>
    </citation>
    <scope>NUCLEOTIDE SEQUENCE [LARGE SCALE GENOMIC DNA]</scope>
    <source>
        <strain evidence="2 3">M169</strain>
    </source>
</reference>
<comment type="caution">
    <text evidence="2">The sequence shown here is derived from an EMBL/GenBank/DDBJ whole genome shotgun (WGS) entry which is preliminary data.</text>
</comment>
<accession>A0ABR1NW21</accession>
<dbReference type="Proteomes" id="UP001430848">
    <property type="component" value="Unassembled WGS sequence"/>
</dbReference>
<gene>
    <name evidence="2" type="ORF">SLS63_010698</name>
</gene>
<organism evidence="2 3">
    <name type="scientific">Diaporthe eres</name>
    <name type="common">Phomopsis oblonga</name>
    <dbReference type="NCBI Taxonomy" id="83184"/>
    <lineage>
        <taxon>Eukaryota</taxon>
        <taxon>Fungi</taxon>
        <taxon>Dikarya</taxon>
        <taxon>Ascomycota</taxon>
        <taxon>Pezizomycotina</taxon>
        <taxon>Sordariomycetes</taxon>
        <taxon>Sordariomycetidae</taxon>
        <taxon>Diaporthales</taxon>
        <taxon>Diaporthaceae</taxon>
        <taxon>Diaporthe</taxon>
        <taxon>Diaporthe eres species complex</taxon>
    </lineage>
</organism>
<evidence type="ECO:0000313" key="2">
    <source>
        <dbReference type="EMBL" id="KAK7717743.1"/>
    </source>
</evidence>
<keyword evidence="3" id="KW-1185">Reference proteome</keyword>
<proteinExistence type="predicted"/>
<evidence type="ECO:0000256" key="1">
    <source>
        <dbReference type="SAM" id="MobiDB-lite"/>
    </source>
</evidence>
<sequence>MSKRTAQPRPRDDYPCLGCEPVEDPDAQATATAIHEGKARTLYLTSLPDQLRMVYTSTPTSLTVTATATTSCSGLGGLGIEGFETPYVVFGYRDGDPPSETGSVDGTSGITSGGASGREELMPLTGLVMLGILWLTRVV</sequence>
<feature type="region of interest" description="Disordered" evidence="1">
    <location>
        <begin position="96"/>
        <end position="116"/>
    </location>
</feature>
<name>A0ABR1NW21_DIAER</name>